<evidence type="ECO:0000313" key="1">
    <source>
        <dbReference type="EMBL" id="POF33975.1"/>
    </source>
</evidence>
<dbReference type="EMBL" id="PPCN01000001">
    <property type="protein sequence ID" value="POF33975.1"/>
    <property type="molecule type" value="Genomic_DNA"/>
</dbReference>
<reference evidence="1 2" key="1">
    <citation type="submission" date="2018-01" db="EMBL/GenBank/DDBJ databases">
        <title>Genomic Encyclopedia of Archaeal and Bacterial Type Strains, Phase II (KMG-II): from individual species to whole genera.</title>
        <authorList>
            <person name="Goeker M."/>
        </authorList>
    </citation>
    <scope>NUCLEOTIDE SEQUENCE [LARGE SCALE GENOMIC DNA]</scope>
    <source>
        <strain evidence="1 2">DSM 17023</strain>
    </source>
</reference>
<proteinExistence type="predicted"/>
<keyword evidence="2" id="KW-1185">Reference proteome</keyword>
<evidence type="ECO:0000313" key="2">
    <source>
        <dbReference type="Proteomes" id="UP000236959"/>
    </source>
</evidence>
<protein>
    <submittedName>
        <fullName evidence="1">Uncharacterized protein</fullName>
    </submittedName>
</protein>
<dbReference type="RefSeq" id="WP_103220619.1">
    <property type="nucleotide sequence ID" value="NZ_PPCN01000001.1"/>
</dbReference>
<gene>
    <name evidence="1" type="ORF">CLV41_101425</name>
</gene>
<organism evidence="1 2">
    <name type="scientific">Roseibium marinum</name>
    <dbReference type="NCBI Taxonomy" id="281252"/>
    <lineage>
        <taxon>Bacteria</taxon>
        <taxon>Pseudomonadati</taxon>
        <taxon>Pseudomonadota</taxon>
        <taxon>Alphaproteobacteria</taxon>
        <taxon>Hyphomicrobiales</taxon>
        <taxon>Stappiaceae</taxon>
        <taxon>Roseibium</taxon>
    </lineage>
</organism>
<accession>A0A2S3V245</accession>
<sequence length="66" mass="7141">MEVTNAIDCNGLSAAPTLLRIKQALVGLVDDALPLEILVDADCDRDRLRRSLGLQGDAVRLVSRPQ</sequence>
<comment type="caution">
    <text evidence="1">The sequence shown here is derived from an EMBL/GenBank/DDBJ whole genome shotgun (WGS) entry which is preliminary data.</text>
</comment>
<dbReference type="OrthoDB" id="7362921at2"/>
<dbReference type="AlphaFoldDB" id="A0A2S3V245"/>
<name>A0A2S3V245_9HYPH</name>
<dbReference type="Proteomes" id="UP000236959">
    <property type="component" value="Unassembled WGS sequence"/>
</dbReference>